<keyword evidence="7 8" id="KW-0807">Transducer</keyword>
<dbReference type="PROSITE" id="PS00237">
    <property type="entry name" value="G_PROTEIN_RECEP_F1_1"/>
    <property type="match status" value="1"/>
</dbReference>
<keyword evidence="4 8" id="KW-0297">G-protein coupled receptor</keyword>
<evidence type="ECO:0000256" key="1">
    <source>
        <dbReference type="ARBA" id="ARBA00004141"/>
    </source>
</evidence>
<dbReference type="SUPFAM" id="SSF81321">
    <property type="entry name" value="Family A G protein-coupled receptor-like"/>
    <property type="match status" value="1"/>
</dbReference>
<comment type="subcellular location">
    <subcellularLocation>
        <location evidence="1">Membrane</location>
        <topology evidence="1">Multi-pass membrane protein</topology>
    </subcellularLocation>
</comment>
<evidence type="ECO:0000259" key="10">
    <source>
        <dbReference type="PROSITE" id="PS50262"/>
    </source>
</evidence>
<dbReference type="PANTHER" id="PTHR45695:SF9">
    <property type="entry name" value="LEUCOKININ RECEPTOR"/>
    <property type="match status" value="1"/>
</dbReference>
<evidence type="ECO:0000256" key="3">
    <source>
        <dbReference type="ARBA" id="ARBA00022989"/>
    </source>
</evidence>
<feature type="transmembrane region" description="Helical" evidence="9">
    <location>
        <begin position="92"/>
        <end position="113"/>
    </location>
</feature>
<dbReference type="PANTHER" id="PTHR45695">
    <property type="entry name" value="LEUCOKININ RECEPTOR-RELATED"/>
    <property type="match status" value="1"/>
</dbReference>
<evidence type="ECO:0000256" key="8">
    <source>
        <dbReference type="RuleBase" id="RU000688"/>
    </source>
</evidence>
<dbReference type="InterPro" id="IPR017452">
    <property type="entry name" value="GPCR_Rhodpsn_7TM"/>
</dbReference>
<keyword evidence="12" id="KW-1185">Reference proteome</keyword>
<reference evidence="11 12" key="1">
    <citation type="journal article" date="2018" name="Nat. Ecol. Evol.">
        <title>Shark genomes provide insights into elasmobranch evolution and the origin of vertebrates.</title>
        <authorList>
            <person name="Hara Y"/>
            <person name="Yamaguchi K"/>
            <person name="Onimaru K"/>
            <person name="Kadota M"/>
            <person name="Koyanagi M"/>
            <person name="Keeley SD"/>
            <person name="Tatsumi K"/>
            <person name="Tanaka K"/>
            <person name="Motone F"/>
            <person name="Kageyama Y"/>
            <person name="Nozu R"/>
            <person name="Adachi N"/>
            <person name="Nishimura O"/>
            <person name="Nakagawa R"/>
            <person name="Tanegashima C"/>
            <person name="Kiyatake I"/>
            <person name="Matsumoto R"/>
            <person name="Murakumo K"/>
            <person name="Nishida K"/>
            <person name="Terakita A"/>
            <person name="Kuratani S"/>
            <person name="Sato K"/>
            <person name="Hyodo S Kuraku.S."/>
        </authorList>
    </citation>
    <scope>NUCLEOTIDE SEQUENCE [LARGE SCALE GENOMIC DNA]</scope>
</reference>
<protein>
    <recommendedName>
        <fullName evidence="10">G-protein coupled receptors family 1 profile domain-containing protein</fullName>
    </recommendedName>
</protein>
<keyword evidence="6 8" id="KW-0675">Receptor</keyword>
<evidence type="ECO:0000256" key="5">
    <source>
        <dbReference type="ARBA" id="ARBA00023136"/>
    </source>
</evidence>
<organism evidence="11 12">
    <name type="scientific">Chiloscyllium punctatum</name>
    <name type="common">Brownbanded bambooshark</name>
    <name type="synonym">Hemiscyllium punctatum</name>
    <dbReference type="NCBI Taxonomy" id="137246"/>
    <lineage>
        <taxon>Eukaryota</taxon>
        <taxon>Metazoa</taxon>
        <taxon>Chordata</taxon>
        <taxon>Craniata</taxon>
        <taxon>Vertebrata</taxon>
        <taxon>Chondrichthyes</taxon>
        <taxon>Elasmobranchii</taxon>
        <taxon>Galeomorphii</taxon>
        <taxon>Galeoidea</taxon>
        <taxon>Orectolobiformes</taxon>
        <taxon>Hemiscylliidae</taxon>
        <taxon>Chiloscyllium</taxon>
    </lineage>
</organism>
<dbReference type="GO" id="GO:0005886">
    <property type="term" value="C:plasma membrane"/>
    <property type="evidence" value="ECO:0007669"/>
    <property type="project" value="TreeGrafter"/>
</dbReference>
<feature type="transmembrane region" description="Helical" evidence="9">
    <location>
        <begin position="57"/>
        <end position="80"/>
    </location>
</feature>
<dbReference type="OMA" id="AHWIAMS"/>
<keyword evidence="3 9" id="KW-1133">Transmembrane helix</keyword>
<gene>
    <name evidence="11" type="ORF">chiPu_0002362</name>
</gene>
<evidence type="ECO:0000313" key="12">
    <source>
        <dbReference type="Proteomes" id="UP000287033"/>
    </source>
</evidence>
<dbReference type="PRINTS" id="PR00237">
    <property type="entry name" value="GPCRRHODOPSN"/>
</dbReference>
<dbReference type="EMBL" id="BEZZ01000044">
    <property type="protein sequence ID" value="GCC23964.1"/>
    <property type="molecule type" value="Genomic_DNA"/>
</dbReference>
<comment type="caution">
    <text evidence="11">The sequence shown here is derived from an EMBL/GenBank/DDBJ whole genome shotgun (WGS) entry which is preliminary data.</text>
</comment>
<feature type="transmembrane region" description="Helical" evidence="9">
    <location>
        <begin position="133"/>
        <end position="151"/>
    </location>
</feature>
<dbReference type="Pfam" id="PF00001">
    <property type="entry name" value="7tm_1"/>
    <property type="match status" value="1"/>
</dbReference>
<evidence type="ECO:0000256" key="2">
    <source>
        <dbReference type="ARBA" id="ARBA00022692"/>
    </source>
</evidence>
<dbReference type="GO" id="GO:0004930">
    <property type="term" value="F:G protein-coupled receptor activity"/>
    <property type="evidence" value="ECO:0007669"/>
    <property type="project" value="UniProtKB-KW"/>
</dbReference>
<dbReference type="AlphaFoldDB" id="A0A401S0N6"/>
<dbReference type="Gene3D" id="1.20.1070.10">
    <property type="entry name" value="Rhodopsin 7-helix transmembrane proteins"/>
    <property type="match status" value="1"/>
</dbReference>
<keyword evidence="5 9" id="KW-0472">Membrane</keyword>
<dbReference type="OrthoDB" id="9979846at2759"/>
<feature type="transmembrane region" description="Helical" evidence="9">
    <location>
        <begin position="313"/>
        <end position="336"/>
    </location>
</feature>
<evidence type="ECO:0000256" key="4">
    <source>
        <dbReference type="ARBA" id="ARBA00023040"/>
    </source>
</evidence>
<dbReference type="PROSITE" id="PS50262">
    <property type="entry name" value="G_PROTEIN_RECEP_F1_2"/>
    <property type="match status" value="1"/>
</dbReference>
<comment type="similarity">
    <text evidence="8">Belongs to the G-protein coupled receptor 1 family.</text>
</comment>
<evidence type="ECO:0000256" key="7">
    <source>
        <dbReference type="ARBA" id="ARBA00023224"/>
    </source>
</evidence>
<evidence type="ECO:0000256" key="9">
    <source>
        <dbReference type="SAM" id="Phobius"/>
    </source>
</evidence>
<feature type="transmembrane region" description="Helical" evidence="9">
    <location>
        <begin position="220"/>
        <end position="242"/>
    </location>
</feature>
<dbReference type="STRING" id="137246.A0A401S0N6"/>
<evidence type="ECO:0000256" key="6">
    <source>
        <dbReference type="ARBA" id="ARBA00023170"/>
    </source>
</evidence>
<name>A0A401S0N6_CHIPU</name>
<keyword evidence="2 8" id="KW-0812">Transmembrane</keyword>
<feature type="domain" description="G-protein coupled receptors family 1 profile" evidence="10">
    <location>
        <begin position="72"/>
        <end position="333"/>
    </location>
</feature>
<dbReference type="Proteomes" id="UP000287033">
    <property type="component" value="Unassembled WGS sequence"/>
</dbReference>
<dbReference type="FunFam" id="1.20.1070.10:FF:000291">
    <property type="entry name" value="Predicted protein"/>
    <property type="match status" value="1"/>
</dbReference>
<dbReference type="InterPro" id="IPR000276">
    <property type="entry name" value="GPCR_Rhodpsn"/>
</dbReference>
<feature type="transmembrane region" description="Helical" evidence="9">
    <location>
        <begin position="275"/>
        <end position="293"/>
    </location>
</feature>
<proteinExistence type="inferred from homology"/>
<sequence length="413" mass="47661">MTGSGSRNPSEEKKKKLLWWDHTEKFNTINTSMELYNISQTMKNQTHLIIPDAAHCIIIIMYASATFLSLSGNILVIWVLTMGCRTRTDITVFLINLAVADLTMAIFCIPLTFTEVLLQRWLFGEFLCPLVRFAQVLSVSVSIYTLMIIGVDRYYAVCHPLKSRMGRSRSKILIAVIWMVSFSIASVQLLVSRAKYMNLDSESEMTCLETGWPNNTYRKVYTLLLLLFTYMLPLLILTITYWNVGMRLWGRRPPGNMDKNREAQQDKSKRKVIKMLFIIVAVFALCWLPFHIFSVTYEFSPALLPNDPMDITALYFFSHYLAMSHSFWNPLIYGFYNDSFRADLHRLCIRLNPSRCCLHIYGDNLSTYSDSDIFRRENTVSLRLSSVESCRSLVSRKQSVGANPQTIQIHSRC</sequence>
<accession>A0A401S0N6</accession>
<feature type="transmembrane region" description="Helical" evidence="9">
    <location>
        <begin position="172"/>
        <end position="191"/>
    </location>
</feature>
<evidence type="ECO:0000313" key="11">
    <source>
        <dbReference type="EMBL" id="GCC23964.1"/>
    </source>
</evidence>